<dbReference type="InterPro" id="IPR036705">
    <property type="entry name" value="Ribosyl_crysJ1_sf"/>
</dbReference>
<feature type="binding site" evidence="1">
    <location>
        <position position="35"/>
    </location>
    <ligand>
        <name>Mg(2+)</name>
        <dbReference type="ChEBI" id="CHEBI:18420"/>
        <label>1</label>
    </ligand>
</feature>
<evidence type="ECO:0000256" key="1">
    <source>
        <dbReference type="PIRSR" id="PIRSR605502-1"/>
    </source>
</evidence>
<dbReference type="InterPro" id="IPR005502">
    <property type="entry name" value="Ribosyl_crysJ1"/>
</dbReference>
<accession>A0A973A6Z2</accession>
<dbReference type="Gene3D" id="1.10.4080.10">
    <property type="entry name" value="ADP-ribosylation/Crystallin J1"/>
    <property type="match status" value="1"/>
</dbReference>
<sequence length="255" mass="27656">MLGAIAGDIIGSVYEFSNFKATDFHPLIHARARFTDDTVCTVAIADCILNDKAPADALREWCQRYWTNGGWGQKYAKWLEGTSTEPYNSYGNGGAMRVSPCAWLFDDYQESMRKAMEVTAVTHNHPEGIRGAMAVNAAIFCFRKRASVADVHQLIEGQFKYDLSRSVDAIREHNPHSEAAQDTVPEAIICALQATSFEGAIRNAISIGGDSDTIGAITGSIAEARFGMADLSLNPSPSIPSDSFPPVESGPLFSL</sequence>
<keyword evidence="1" id="KW-0479">Metal-binding</keyword>
<dbReference type="AlphaFoldDB" id="A0A973A6Z2"/>
<dbReference type="PANTHER" id="PTHR16222">
    <property type="entry name" value="ADP-RIBOSYLGLYCOHYDROLASE"/>
    <property type="match status" value="1"/>
</dbReference>
<dbReference type="Pfam" id="PF03747">
    <property type="entry name" value="ADP_ribosyl_GH"/>
    <property type="match status" value="1"/>
</dbReference>
<protein>
    <submittedName>
        <fullName evidence="2">ADP-ribosylglycohydrolase family protein</fullName>
    </submittedName>
</protein>
<reference evidence="2" key="1">
    <citation type="submission" date="2020-05" db="EMBL/GenBank/DDBJ databases">
        <title>Sulfur intermediates as new biogeochemical hubs in an aquatic model microbial ecosystem.</title>
        <authorList>
            <person name="Vigneron A."/>
        </authorList>
    </citation>
    <scope>NUCLEOTIDE SEQUENCE</scope>
    <source>
        <strain evidence="2">Bin.250</strain>
    </source>
</reference>
<keyword evidence="1" id="KW-0460">Magnesium</keyword>
<feature type="binding site" evidence="1">
    <location>
        <position position="212"/>
    </location>
    <ligand>
        <name>Mg(2+)</name>
        <dbReference type="ChEBI" id="CHEBI:18420"/>
        <label>1</label>
    </ligand>
</feature>
<feature type="binding site" evidence="1">
    <location>
        <position position="37"/>
    </location>
    <ligand>
        <name>Mg(2+)</name>
        <dbReference type="ChEBI" id="CHEBI:18420"/>
        <label>1</label>
    </ligand>
</feature>
<evidence type="ECO:0000313" key="3">
    <source>
        <dbReference type="Proteomes" id="UP000754644"/>
    </source>
</evidence>
<comment type="caution">
    <text evidence="2">The sequence shown here is derived from an EMBL/GenBank/DDBJ whole genome shotgun (WGS) entry which is preliminary data.</text>
</comment>
<proteinExistence type="predicted"/>
<dbReference type="SUPFAM" id="SSF101478">
    <property type="entry name" value="ADP-ribosylglycohydrolase"/>
    <property type="match status" value="1"/>
</dbReference>
<name>A0A973A6Z2_9GAMM</name>
<dbReference type="PANTHER" id="PTHR16222:SF12">
    <property type="entry name" value="ADP-RIBOSYLGLYCOHYDROLASE-RELATED"/>
    <property type="match status" value="1"/>
</dbReference>
<feature type="binding site" evidence="1">
    <location>
        <position position="36"/>
    </location>
    <ligand>
        <name>Mg(2+)</name>
        <dbReference type="ChEBI" id="CHEBI:18420"/>
        <label>1</label>
    </ligand>
</feature>
<gene>
    <name evidence="2" type="ORF">HQ497_02135</name>
</gene>
<feature type="binding site" evidence="1">
    <location>
        <position position="213"/>
    </location>
    <ligand>
        <name>Mg(2+)</name>
        <dbReference type="ChEBI" id="CHEBI:18420"/>
        <label>1</label>
    </ligand>
</feature>
<evidence type="ECO:0000313" key="2">
    <source>
        <dbReference type="EMBL" id="NQV64139.1"/>
    </source>
</evidence>
<dbReference type="GO" id="GO:0046872">
    <property type="term" value="F:metal ion binding"/>
    <property type="evidence" value="ECO:0007669"/>
    <property type="project" value="UniProtKB-KW"/>
</dbReference>
<feature type="binding site" evidence="1">
    <location>
        <position position="210"/>
    </location>
    <ligand>
        <name>Mg(2+)</name>
        <dbReference type="ChEBI" id="CHEBI:18420"/>
        <label>1</label>
    </ligand>
</feature>
<organism evidence="2 3">
    <name type="scientific">SAR86 cluster bacterium</name>
    <dbReference type="NCBI Taxonomy" id="2030880"/>
    <lineage>
        <taxon>Bacteria</taxon>
        <taxon>Pseudomonadati</taxon>
        <taxon>Pseudomonadota</taxon>
        <taxon>Gammaproteobacteria</taxon>
        <taxon>SAR86 cluster</taxon>
    </lineage>
</organism>
<dbReference type="InterPro" id="IPR050792">
    <property type="entry name" value="ADP-ribosylglycohydrolase"/>
</dbReference>
<dbReference type="Proteomes" id="UP000754644">
    <property type="component" value="Unassembled WGS sequence"/>
</dbReference>
<comment type="cofactor">
    <cofactor evidence="1">
        <name>Mg(2+)</name>
        <dbReference type="ChEBI" id="CHEBI:18420"/>
    </cofactor>
    <text evidence="1">Binds 2 magnesium ions per subunit.</text>
</comment>
<dbReference type="EMBL" id="JABMOJ010000073">
    <property type="protein sequence ID" value="NQV64139.1"/>
    <property type="molecule type" value="Genomic_DNA"/>
</dbReference>